<evidence type="ECO:0000313" key="2">
    <source>
        <dbReference type="EMBL" id="CTP83197.1"/>
    </source>
</evidence>
<evidence type="ECO:0000256" key="1">
    <source>
        <dbReference type="SAM" id="MobiDB-lite"/>
    </source>
</evidence>
<gene>
    <name evidence="2" type="ORF">XTPLMG728_0138</name>
</gene>
<accession>A0A0K2ZEB1</accession>
<evidence type="ECO:0000313" key="3">
    <source>
        <dbReference type="Proteomes" id="UP000041247"/>
    </source>
</evidence>
<sequence>MESMDGCLLLLPTTPSTALWRLRLASIDIIGGMRSAYRMACALRSTHDVSATQMRQPSRRAGLPLRSG</sequence>
<dbReference type="AlphaFoldDB" id="A0A0K2ZEB1"/>
<dbReference type="Proteomes" id="UP000041247">
    <property type="component" value="Unassembled WGS sequence"/>
</dbReference>
<protein>
    <submittedName>
        <fullName evidence="2">Uncharacterized protein</fullName>
    </submittedName>
</protein>
<organism evidence="2 3">
    <name type="scientific">Xanthomonas graminis pv. poae</name>
    <dbReference type="NCBI Taxonomy" id="227946"/>
    <lineage>
        <taxon>Bacteria</taxon>
        <taxon>Pseudomonadati</taxon>
        <taxon>Pseudomonadota</taxon>
        <taxon>Gammaproteobacteria</taxon>
        <taxon>Lysobacterales</taxon>
        <taxon>Lysobacteraceae</taxon>
        <taxon>Xanthomonas</taxon>
        <taxon>Xanthomonas translucens group</taxon>
        <taxon>Xanthomonas graminis</taxon>
    </lineage>
</organism>
<dbReference type="EMBL" id="CXOK01000003">
    <property type="protein sequence ID" value="CTP83197.1"/>
    <property type="molecule type" value="Genomic_DNA"/>
</dbReference>
<reference evidence="2 3" key="1">
    <citation type="submission" date="2015-07" db="EMBL/GenBank/DDBJ databases">
        <authorList>
            <person name="Noorani M."/>
        </authorList>
    </citation>
    <scope>NUCLEOTIDE SEQUENCE [LARGE SCALE GENOMIC DNA]</scope>
    <source>
        <strain evidence="2">LMG728</strain>
    </source>
</reference>
<name>A0A0K2ZEB1_9XANT</name>
<feature type="region of interest" description="Disordered" evidence="1">
    <location>
        <begin position="48"/>
        <end position="68"/>
    </location>
</feature>
<proteinExistence type="predicted"/>